<dbReference type="PANTHER" id="PTHR37984">
    <property type="entry name" value="PROTEIN CBG26694"/>
    <property type="match status" value="1"/>
</dbReference>
<dbReference type="InterPro" id="IPR012337">
    <property type="entry name" value="RNaseH-like_sf"/>
</dbReference>
<keyword evidence="3" id="KW-1185">Reference proteome</keyword>
<dbReference type="PROSITE" id="PS50994">
    <property type="entry name" value="INTEGRASE"/>
    <property type="match status" value="1"/>
</dbReference>
<comment type="caution">
    <text evidence="2">The sequence shown here is derived from an EMBL/GenBank/DDBJ whole genome shotgun (WGS) entry which is preliminary data.</text>
</comment>
<sequence length="236" mass="27811">MSNSSCKYYKDIVGKRQLQTVEHTLMQFRNIQRNDSEITEEKTDSIDVFTKWVEAEAVLRATHVEVIAFVDSIAARFGYPAVIITDNGGVFRSAQWERYLQEKHVEAYFAPIYHQRANPVERRVQELKKVLRVNRVETHRWDQHLSEALFSLRTRKNAATGQTASELVYGENLKRPGEWTIPPEVVPPQEHNQEIRRQRLQQARRRQEVYARNLFPEPREAGTKTIFFDWKRICTL</sequence>
<dbReference type="GO" id="GO:0015074">
    <property type="term" value="P:DNA integration"/>
    <property type="evidence" value="ECO:0007669"/>
    <property type="project" value="InterPro"/>
</dbReference>
<dbReference type="Gene3D" id="3.30.420.10">
    <property type="entry name" value="Ribonuclease H-like superfamily/Ribonuclease H"/>
    <property type="match status" value="1"/>
</dbReference>
<evidence type="ECO:0000313" key="2">
    <source>
        <dbReference type="EMBL" id="KAJ8911768.1"/>
    </source>
</evidence>
<protein>
    <recommendedName>
        <fullName evidence="1">Integrase catalytic domain-containing protein</fullName>
    </recommendedName>
</protein>
<dbReference type="InterPro" id="IPR001584">
    <property type="entry name" value="Integrase_cat-core"/>
</dbReference>
<organism evidence="2 3">
    <name type="scientific">Exocentrus adspersus</name>
    <dbReference type="NCBI Taxonomy" id="1586481"/>
    <lineage>
        <taxon>Eukaryota</taxon>
        <taxon>Metazoa</taxon>
        <taxon>Ecdysozoa</taxon>
        <taxon>Arthropoda</taxon>
        <taxon>Hexapoda</taxon>
        <taxon>Insecta</taxon>
        <taxon>Pterygota</taxon>
        <taxon>Neoptera</taxon>
        <taxon>Endopterygota</taxon>
        <taxon>Coleoptera</taxon>
        <taxon>Polyphaga</taxon>
        <taxon>Cucujiformia</taxon>
        <taxon>Chrysomeloidea</taxon>
        <taxon>Cerambycidae</taxon>
        <taxon>Lamiinae</taxon>
        <taxon>Acanthocinini</taxon>
        <taxon>Exocentrus</taxon>
    </lineage>
</organism>
<feature type="domain" description="Integrase catalytic" evidence="1">
    <location>
        <begin position="46"/>
        <end position="172"/>
    </location>
</feature>
<accession>A0AAV8VCA9</accession>
<dbReference type="InterPro" id="IPR036397">
    <property type="entry name" value="RNaseH_sf"/>
</dbReference>
<dbReference type="InterPro" id="IPR050951">
    <property type="entry name" value="Retrovirus_Pol_polyprotein"/>
</dbReference>
<dbReference type="Pfam" id="PF00665">
    <property type="entry name" value="rve"/>
    <property type="match status" value="1"/>
</dbReference>
<dbReference type="EMBL" id="JANEYG010000163">
    <property type="protein sequence ID" value="KAJ8911768.1"/>
    <property type="molecule type" value="Genomic_DNA"/>
</dbReference>
<evidence type="ECO:0000259" key="1">
    <source>
        <dbReference type="PROSITE" id="PS50994"/>
    </source>
</evidence>
<dbReference type="Proteomes" id="UP001159042">
    <property type="component" value="Unassembled WGS sequence"/>
</dbReference>
<evidence type="ECO:0000313" key="3">
    <source>
        <dbReference type="Proteomes" id="UP001159042"/>
    </source>
</evidence>
<dbReference type="PANTHER" id="PTHR37984:SF5">
    <property type="entry name" value="PROTEIN NYNRIN-LIKE"/>
    <property type="match status" value="1"/>
</dbReference>
<dbReference type="GO" id="GO:0003676">
    <property type="term" value="F:nucleic acid binding"/>
    <property type="evidence" value="ECO:0007669"/>
    <property type="project" value="InterPro"/>
</dbReference>
<name>A0AAV8VCA9_9CUCU</name>
<proteinExistence type="predicted"/>
<dbReference type="AlphaFoldDB" id="A0AAV8VCA9"/>
<gene>
    <name evidence="2" type="ORF">NQ315_008820</name>
</gene>
<reference evidence="2 3" key="1">
    <citation type="journal article" date="2023" name="Insect Mol. Biol.">
        <title>Genome sequencing provides insights into the evolution of gene families encoding plant cell wall-degrading enzymes in longhorned beetles.</title>
        <authorList>
            <person name="Shin N.R."/>
            <person name="Okamura Y."/>
            <person name="Kirsch R."/>
            <person name="Pauchet Y."/>
        </authorList>
    </citation>
    <scope>NUCLEOTIDE SEQUENCE [LARGE SCALE GENOMIC DNA]</scope>
    <source>
        <strain evidence="2">EAD_L_NR</strain>
    </source>
</reference>
<dbReference type="SUPFAM" id="SSF53098">
    <property type="entry name" value="Ribonuclease H-like"/>
    <property type="match status" value="1"/>
</dbReference>